<dbReference type="Pfam" id="PF13305">
    <property type="entry name" value="TetR_C_33"/>
    <property type="match status" value="1"/>
</dbReference>
<dbReference type="InterPro" id="IPR009057">
    <property type="entry name" value="Homeodomain-like_sf"/>
</dbReference>
<dbReference type="GO" id="GO:0003700">
    <property type="term" value="F:DNA-binding transcription factor activity"/>
    <property type="evidence" value="ECO:0007669"/>
    <property type="project" value="TreeGrafter"/>
</dbReference>
<sequence>MTNNQDDSIEARRARLLDAASVLLVLQGPDGLSLRKISAMAEVSTMAIYSLFGGKEGLVSALFDEAFQRLLRYQENASQITDPLERLYVMGSAIRRFAVADPAYYALIMSEIMPIPEASQERAAAENRAAPVARSVVHRAAYHRLLDAVMQCCDQKIMNPEDNAAVLADAILATVHGLCSLEVAGYHDSASAARDRFFFTFEALLRGVLTEKGRRKMSTLRVRANTHQQDPVASYSSAQS</sequence>
<proteinExistence type="predicted"/>
<name>A0A6S7D0U0_9BURK</name>
<accession>A0A6S7D0U0</accession>
<feature type="compositionally biased region" description="Polar residues" evidence="5">
    <location>
        <begin position="225"/>
        <end position="240"/>
    </location>
</feature>
<dbReference type="AlphaFoldDB" id="A0A6S7D0U0"/>
<dbReference type="SUPFAM" id="SSF46689">
    <property type="entry name" value="Homeodomain-like"/>
    <property type="match status" value="1"/>
</dbReference>
<dbReference type="EMBL" id="CADIKK010000034">
    <property type="protein sequence ID" value="CAB3803082.1"/>
    <property type="molecule type" value="Genomic_DNA"/>
</dbReference>
<dbReference type="RefSeq" id="WP_175152735.1">
    <property type="nucleotide sequence ID" value="NZ_CADIKK010000034.1"/>
</dbReference>
<reference evidence="7 8" key="1">
    <citation type="submission" date="2020-04" db="EMBL/GenBank/DDBJ databases">
        <authorList>
            <person name="De Canck E."/>
        </authorList>
    </citation>
    <scope>NUCLEOTIDE SEQUENCE [LARGE SCALE GENOMIC DNA]</scope>
    <source>
        <strain evidence="7 8">LMG 28614</strain>
    </source>
</reference>
<feature type="region of interest" description="Disordered" evidence="5">
    <location>
        <begin position="221"/>
        <end position="240"/>
    </location>
</feature>
<evidence type="ECO:0000256" key="5">
    <source>
        <dbReference type="SAM" id="MobiDB-lite"/>
    </source>
</evidence>
<evidence type="ECO:0000313" key="7">
    <source>
        <dbReference type="EMBL" id="CAB3803082.1"/>
    </source>
</evidence>
<dbReference type="Pfam" id="PF00440">
    <property type="entry name" value="TetR_N"/>
    <property type="match status" value="1"/>
</dbReference>
<evidence type="ECO:0000256" key="2">
    <source>
        <dbReference type="ARBA" id="ARBA00023125"/>
    </source>
</evidence>
<dbReference type="GO" id="GO:0000976">
    <property type="term" value="F:transcription cis-regulatory region binding"/>
    <property type="evidence" value="ECO:0007669"/>
    <property type="project" value="TreeGrafter"/>
</dbReference>
<organism evidence="7 8">
    <name type="scientific">Paraburkholderia ultramafica</name>
    <dbReference type="NCBI Taxonomy" id="1544867"/>
    <lineage>
        <taxon>Bacteria</taxon>
        <taxon>Pseudomonadati</taxon>
        <taxon>Pseudomonadota</taxon>
        <taxon>Betaproteobacteria</taxon>
        <taxon>Burkholderiales</taxon>
        <taxon>Burkholderiaceae</taxon>
        <taxon>Paraburkholderia</taxon>
    </lineage>
</organism>
<evidence type="ECO:0000259" key="6">
    <source>
        <dbReference type="PROSITE" id="PS50977"/>
    </source>
</evidence>
<protein>
    <recommendedName>
        <fullName evidence="6">HTH tetR-type domain-containing protein</fullName>
    </recommendedName>
</protein>
<dbReference type="Gene3D" id="1.10.357.10">
    <property type="entry name" value="Tetracycline Repressor, domain 2"/>
    <property type="match status" value="1"/>
</dbReference>
<dbReference type="PROSITE" id="PS50977">
    <property type="entry name" value="HTH_TETR_2"/>
    <property type="match status" value="1"/>
</dbReference>
<dbReference type="Gene3D" id="1.10.10.60">
    <property type="entry name" value="Homeodomain-like"/>
    <property type="match status" value="1"/>
</dbReference>
<dbReference type="InterPro" id="IPR025996">
    <property type="entry name" value="MT1864/Rv1816-like_C"/>
</dbReference>
<dbReference type="PANTHER" id="PTHR30055">
    <property type="entry name" value="HTH-TYPE TRANSCRIPTIONAL REGULATOR RUTR"/>
    <property type="match status" value="1"/>
</dbReference>
<feature type="DNA-binding region" description="H-T-H motif" evidence="4">
    <location>
        <begin position="33"/>
        <end position="52"/>
    </location>
</feature>
<keyword evidence="8" id="KW-1185">Reference proteome</keyword>
<dbReference type="PANTHER" id="PTHR30055:SF209">
    <property type="entry name" value="POSSIBLE TRANSCRIPTIONAL REGULATORY PROTEIN (PROBABLY TETR-FAMILY)"/>
    <property type="match status" value="1"/>
</dbReference>
<gene>
    <name evidence="7" type="ORF">LMG28614_05737</name>
</gene>
<evidence type="ECO:0000256" key="3">
    <source>
        <dbReference type="ARBA" id="ARBA00023163"/>
    </source>
</evidence>
<dbReference type="InterPro" id="IPR036271">
    <property type="entry name" value="Tet_transcr_reg_TetR-rel_C_sf"/>
</dbReference>
<evidence type="ECO:0000256" key="1">
    <source>
        <dbReference type="ARBA" id="ARBA00023015"/>
    </source>
</evidence>
<evidence type="ECO:0000256" key="4">
    <source>
        <dbReference type="PROSITE-ProRule" id="PRU00335"/>
    </source>
</evidence>
<dbReference type="SUPFAM" id="SSF48498">
    <property type="entry name" value="Tetracyclin repressor-like, C-terminal domain"/>
    <property type="match status" value="1"/>
</dbReference>
<evidence type="ECO:0000313" key="8">
    <source>
        <dbReference type="Proteomes" id="UP000494365"/>
    </source>
</evidence>
<keyword evidence="1" id="KW-0805">Transcription regulation</keyword>
<feature type="domain" description="HTH tetR-type" evidence="6">
    <location>
        <begin position="10"/>
        <end position="70"/>
    </location>
</feature>
<dbReference type="InterPro" id="IPR001647">
    <property type="entry name" value="HTH_TetR"/>
</dbReference>
<keyword evidence="2 4" id="KW-0238">DNA-binding</keyword>
<dbReference type="Proteomes" id="UP000494365">
    <property type="component" value="Unassembled WGS sequence"/>
</dbReference>
<keyword evidence="3" id="KW-0804">Transcription</keyword>
<dbReference type="InterPro" id="IPR050109">
    <property type="entry name" value="HTH-type_TetR-like_transc_reg"/>
</dbReference>